<dbReference type="AlphaFoldDB" id="A0A9E8SAG4"/>
<dbReference type="RefSeq" id="WP_267736611.1">
    <property type="nucleotide sequence ID" value="NZ_CP113089.1"/>
</dbReference>
<feature type="transmembrane region" description="Helical" evidence="1">
    <location>
        <begin position="39"/>
        <end position="67"/>
    </location>
</feature>
<protein>
    <submittedName>
        <fullName evidence="2">Uncharacterized protein</fullName>
    </submittedName>
</protein>
<dbReference type="Proteomes" id="UP001164706">
    <property type="component" value="Chromosome"/>
</dbReference>
<dbReference type="KEGG" id="mdb:OVN18_08630"/>
<name>A0A9E8SAG4_9MICO</name>
<gene>
    <name evidence="2" type="ORF">OVN18_08630</name>
</gene>
<feature type="transmembrane region" description="Helical" evidence="1">
    <location>
        <begin position="74"/>
        <end position="94"/>
    </location>
</feature>
<dbReference type="EMBL" id="CP113089">
    <property type="protein sequence ID" value="WAB80632.1"/>
    <property type="molecule type" value="Genomic_DNA"/>
</dbReference>
<evidence type="ECO:0000313" key="3">
    <source>
        <dbReference type="Proteomes" id="UP001164706"/>
    </source>
</evidence>
<keyword evidence="1" id="KW-1133">Transmembrane helix</keyword>
<accession>A0A9E8SAG4</accession>
<reference evidence="2" key="1">
    <citation type="submission" date="2022-11" db="EMBL/GenBank/DDBJ databases">
        <title>Description of Microcella daejonensis nov. sp, isolated from riverside soil.</title>
        <authorList>
            <person name="Molina K.M."/>
            <person name="Kim S.B."/>
        </authorList>
    </citation>
    <scope>NUCLEOTIDE SEQUENCE</scope>
    <source>
        <strain evidence="2">MMS21-STM12</strain>
    </source>
</reference>
<keyword evidence="1" id="KW-0472">Membrane</keyword>
<sequence>MQPESSQGRTALILIIVSIAARAVVSVITGPLLAVLGGIGAIVVLLLNAAALIVTIVGIVIAWIAIVKHRDRSLVLLIVAVVASVLTLFSLPSLL</sequence>
<keyword evidence="3" id="KW-1185">Reference proteome</keyword>
<organism evidence="2 3">
    <name type="scientific">Microcella daejeonensis</name>
    <dbReference type="NCBI Taxonomy" id="2994971"/>
    <lineage>
        <taxon>Bacteria</taxon>
        <taxon>Bacillati</taxon>
        <taxon>Actinomycetota</taxon>
        <taxon>Actinomycetes</taxon>
        <taxon>Micrococcales</taxon>
        <taxon>Microbacteriaceae</taxon>
        <taxon>Microcella</taxon>
    </lineage>
</organism>
<evidence type="ECO:0000313" key="2">
    <source>
        <dbReference type="EMBL" id="WAB80632.1"/>
    </source>
</evidence>
<feature type="transmembrane region" description="Helical" evidence="1">
    <location>
        <begin position="12"/>
        <end position="33"/>
    </location>
</feature>
<evidence type="ECO:0000256" key="1">
    <source>
        <dbReference type="SAM" id="Phobius"/>
    </source>
</evidence>
<keyword evidence="1" id="KW-0812">Transmembrane</keyword>
<proteinExistence type="predicted"/>